<dbReference type="Proteomes" id="UP000677054">
    <property type="component" value="Unassembled WGS sequence"/>
</dbReference>
<gene>
    <name evidence="1" type="ORF">DSTB1V02_LOCUS274</name>
</gene>
<sequence>MKNDNTTCAHTAVFKAGFRVTMEKTRTCQAAETDARYLGYEWAEGEACRENRECTRRGDTSKCCVMTGIRHGKPVGLCQPIKRLGDVCSPGDRYRNFYGQGVYISSCPCAIGLECQPKRSFQYNMIQVIEDPECILPNDVLVQDVKAQATEGPPPKDVTPVK</sequence>
<dbReference type="EMBL" id="LR899534">
    <property type="protein sequence ID" value="CAD7240245.1"/>
    <property type="molecule type" value="Genomic_DNA"/>
</dbReference>
<accession>A0A7R8ZZH1</accession>
<dbReference type="Gene3D" id="2.10.80.10">
    <property type="entry name" value="Lipase, subunit A"/>
    <property type="match status" value="1"/>
</dbReference>
<dbReference type="EMBL" id="CAJPEV010000017">
    <property type="protein sequence ID" value="CAG0878853.1"/>
    <property type="molecule type" value="Genomic_DNA"/>
</dbReference>
<protein>
    <submittedName>
        <fullName evidence="1">Uncharacterized protein</fullName>
    </submittedName>
</protein>
<evidence type="ECO:0000313" key="1">
    <source>
        <dbReference type="EMBL" id="CAD7240245.1"/>
    </source>
</evidence>
<reference evidence="1" key="1">
    <citation type="submission" date="2020-11" db="EMBL/GenBank/DDBJ databases">
        <authorList>
            <person name="Tran Van P."/>
        </authorList>
    </citation>
    <scope>NUCLEOTIDE SEQUENCE</scope>
</reference>
<name>A0A7R8ZZH1_9CRUS</name>
<dbReference type="OrthoDB" id="6362012at2759"/>
<dbReference type="AlphaFoldDB" id="A0A7R8ZZH1"/>
<evidence type="ECO:0000313" key="2">
    <source>
        <dbReference type="Proteomes" id="UP000677054"/>
    </source>
</evidence>
<keyword evidence="2" id="KW-1185">Reference proteome</keyword>
<organism evidence="1">
    <name type="scientific">Darwinula stevensoni</name>
    <dbReference type="NCBI Taxonomy" id="69355"/>
    <lineage>
        <taxon>Eukaryota</taxon>
        <taxon>Metazoa</taxon>
        <taxon>Ecdysozoa</taxon>
        <taxon>Arthropoda</taxon>
        <taxon>Crustacea</taxon>
        <taxon>Oligostraca</taxon>
        <taxon>Ostracoda</taxon>
        <taxon>Podocopa</taxon>
        <taxon>Podocopida</taxon>
        <taxon>Darwinulocopina</taxon>
        <taxon>Darwinuloidea</taxon>
        <taxon>Darwinulidae</taxon>
        <taxon>Darwinula</taxon>
    </lineage>
</organism>
<proteinExistence type="predicted"/>